<proteinExistence type="predicted"/>
<evidence type="ECO:0000313" key="1">
    <source>
        <dbReference type="EMBL" id="KAF2630707.1"/>
    </source>
</evidence>
<dbReference type="EMBL" id="MU006706">
    <property type="protein sequence ID" value="KAF2630707.1"/>
    <property type="molecule type" value="Genomic_DNA"/>
</dbReference>
<organism evidence="1 2">
    <name type="scientific">Macroventuria anomochaeta</name>
    <dbReference type="NCBI Taxonomy" id="301207"/>
    <lineage>
        <taxon>Eukaryota</taxon>
        <taxon>Fungi</taxon>
        <taxon>Dikarya</taxon>
        <taxon>Ascomycota</taxon>
        <taxon>Pezizomycotina</taxon>
        <taxon>Dothideomycetes</taxon>
        <taxon>Pleosporomycetidae</taxon>
        <taxon>Pleosporales</taxon>
        <taxon>Pleosporineae</taxon>
        <taxon>Didymellaceae</taxon>
        <taxon>Macroventuria</taxon>
    </lineage>
</organism>
<reference evidence="1" key="1">
    <citation type="journal article" date="2020" name="Stud. Mycol.">
        <title>101 Dothideomycetes genomes: a test case for predicting lifestyles and emergence of pathogens.</title>
        <authorList>
            <person name="Haridas S."/>
            <person name="Albert R."/>
            <person name="Binder M."/>
            <person name="Bloem J."/>
            <person name="Labutti K."/>
            <person name="Salamov A."/>
            <person name="Andreopoulos B."/>
            <person name="Baker S."/>
            <person name="Barry K."/>
            <person name="Bills G."/>
            <person name="Bluhm B."/>
            <person name="Cannon C."/>
            <person name="Castanera R."/>
            <person name="Culley D."/>
            <person name="Daum C."/>
            <person name="Ezra D."/>
            <person name="Gonzalez J."/>
            <person name="Henrissat B."/>
            <person name="Kuo A."/>
            <person name="Liang C."/>
            <person name="Lipzen A."/>
            <person name="Lutzoni F."/>
            <person name="Magnuson J."/>
            <person name="Mondo S."/>
            <person name="Nolan M."/>
            <person name="Ohm R."/>
            <person name="Pangilinan J."/>
            <person name="Park H.-J."/>
            <person name="Ramirez L."/>
            <person name="Alfaro M."/>
            <person name="Sun H."/>
            <person name="Tritt A."/>
            <person name="Yoshinaga Y."/>
            <person name="Zwiers L.-H."/>
            <person name="Turgeon B."/>
            <person name="Goodwin S."/>
            <person name="Spatafora J."/>
            <person name="Crous P."/>
            <person name="Grigoriev I."/>
        </authorList>
    </citation>
    <scope>NUCLEOTIDE SEQUENCE</scope>
    <source>
        <strain evidence="1">CBS 525.71</strain>
    </source>
</reference>
<sequence length="170" mass="18687">MTAAADRKHGFLHTMPTRRVADCPLWRRVTLPGQSESLPHQRCPFAPQMLIVGKTVQAAPVPAPGIDRLPAALDPSSTSSMHTVYHAGASTVEHFRSPWSPSQLFTLSRGMAQLPWTAFTQHMTLLSSISKQSNSSDSLKHPNGSASRPGTRTRLWFFIDLSFQSACGRH</sequence>
<gene>
    <name evidence="1" type="ORF">BU25DRAFT_245688</name>
</gene>
<accession>A0ACB6S9M5</accession>
<name>A0ACB6S9M5_9PLEO</name>
<comment type="caution">
    <text evidence="1">The sequence shown here is derived from an EMBL/GenBank/DDBJ whole genome shotgun (WGS) entry which is preliminary data.</text>
</comment>
<dbReference type="Proteomes" id="UP000799754">
    <property type="component" value="Unassembled WGS sequence"/>
</dbReference>
<protein>
    <submittedName>
        <fullName evidence="1">Uncharacterized protein</fullName>
    </submittedName>
</protein>
<keyword evidence="2" id="KW-1185">Reference proteome</keyword>
<evidence type="ECO:0000313" key="2">
    <source>
        <dbReference type="Proteomes" id="UP000799754"/>
    </source>
</evidence>